<feature type="compositionally biased region" description="Low complexity" evidence="1">
    <location>
        <begin position="22"/>
        <end position="52"/>
    </location>
</feature>
<reference evidence="2" key="2">
    <citation type="submission" date="2023-01" db="EMBL/GenBank/DDBJ databases">
        <authorList>
            <person name="Sun Q."/>
            <person name="Evtushenko L."/>
        </authorList>
    </citation>
    <scope>NUCLEOTIDE SEQUENCE</scope>
    <source>
        <strain evidence="2">VKM B-2789</strain>
    </source>
</reference>
<reference evidence="2" key="1">
    <citation type="journal article" date="2014" name="Int. J. Syst. Evol. Microbiol.">
        <title>Complete genome sequence of Corynebacterium casei LMG S-19264T (=DSM 44701T), isolated from a smear-ripened cheese.</title>
        <authorList>
            <consortium name="US DOE Joint Genome Institute (JGI-PGF)"/>
            <person name="Walter F."/>
            <person name="Albersmeier A."/>
            <person name="Kalinowski J."/>
            <person name="Ruckert C."/>
        </authorList>
    </citation>
    <scope>NUCLEOTIDE SEQUENCE</scope>
    <source>
        <strain evidence="2">VKM B-2789</strain>
    </source>
</reference>
<protein>
    <submittedName>
        <fullName evidence="2">Uncharacterized protein</fullName>
    </submittedName>
</protein>
<gene>
    <name evidence="2" type="ORF">GCM10017653_10510</name>
</gene>
<name>A0A9W6JTM3_9HYPH</name>
<keyword evidence="3" id="KW-1185">Reference proteome</keyword>
<dbReference type="EMBL" id="BSFM01000005">
    <property type="protein sequence ID" value="GLK82982.1"/>
    <property type="molecule type" value="Genomic_DNA"/>
</dbReference>
<feature type="region of interest" description="Disordered" evidence="1">
    <location>
        <begin position="22"/>
        <end position="67"/>
    </location>
</feature>
<dbReference type="Proteomes" id="UP001143330">
    <property type="component" value="Unassembled WGS sequence"/>
</dbReference>
<dbReference type="AlphaFoldDB" id="A0A9W6JTM3"/>
<comment type="caution">
    <text evidence="2">The sequence shown here is derived from an EMBL/GenBank/DDBJ whole genome shotgun (WGS) entry which is preliminary data.</text>
</comment>
<organism evidence="2 3">
    <name type="scientific">Ancylobacter defluvii</name>
    <dbReference type="NCBI Taxonomy" id="1282440"/>
    <lineage>
        <taxon>Bacteria</taxon>
        <taxon>Pseudomonadati</taxon>
        <taxon>Pseudomonadota</taxon>
        <taxon>Alphaproteobacteria</taxon>
        <taxon>Hyphomicrobiales</taxon>
        <taxon>Xanthobacteraceae</taxon>
        <taxon>Ancylobacter</taxon>
    </lineage>
</organism>
<accession>A0A9W6JTM3</accession>
<evidence type="ECO:0000313" key="2">
    <source>
        <dbReference type="EMBL" id="GLK82982.1"/>
    </source>
</evidence>
<evidence type="ECO:0000256" key="1">
    <source>
        <dbReference type="SAM" id="MobiDB-lite"/>
    </source>
</evidence>
<evidence type="ECO:0000313" key="3">
    <source>
        <dbReference type="Proteomes" id="UP001143330"/>
    </source>
</evidence>
<sequence length="67" mass="6371">MRIGSAAPAGTVAAKPVSNRVAKNGAAKSGATKSGAIPAASRASRGGRWAAGMEVSGSEDGSGCPTN</sequence>
<proteinExistence type="predicted"/>